<proteinExistence type="predicted"/>
<dbReference type="SUPFAM" id="SSF56281">
    <property type="entry name" value="Metallo-hydrolase/oxidoreductase"/>
    <property type="match status" value="1"/>
</dbReference>
<sequence length="229" mass="24783">MAADTGAASSKSDSLPPLQAQSVPVTPLRQNCTILSDGTGHAVVVDPGGDVDHLLSLLHGREVEAILLTHGHFDHVGGATALQRALSERQGRHVPILGPDEGDDFLLESAARQGASLGLEGMENVRPDRYLRHGETLNLMGHEIDVLHVPGHTPGHVVFHDRRAKRVLTGDTLFRGTVGRTDLPYGNGEELLSHIHQRLFTLPEETVVLPGHGLPSTIGEEKRYNPFFQ</sequence>
<evidence type="ECO:0000256" key="5">
    <source>
        <dbReference type="SAM" id="MobiDB-lite"/>
    </source>
</evidence>
<evidence type="ECO:0000256" key="2">
    <source>
        <dbReference type="ARBA" id="ARBA00022723"/>
    </source>
</evidence>
<feature type="domain" description="Metallo-beta-lactamase" evidence="6">
    <location>
        <begin position="29"/>
        <end position="212"/>
    </location>
</feature>
<dbReference type="PANTHER" id="PTHR46233:SF3">
    <property type="entry name" value="HYDROXYACYLGLUTATHIONE HYDROLASE GLOC"/>
    <property type="match status" value="1"/>
</dbReference>
<keyword evidence="8" id="KW-1185">Reference proteome</keyword>
<dbReference type="SMART" id="SM00849">
    <property type="entry name" value="Lactamase_B"/>
    <property type="match status" value="1"/>
</dbReference>
<accession>A0A506UMG0</accession>
<comment type="cofactor">
    <cofactor evidence="1">
        <name>Zn(2+)</name>
        <dbReference type="ChEBI" id="CHEBI:29105"/>
    </cofactor>
</comment>
<dbReference type="InterPro" id="IPR001279">
    <property type="entry name" value="Metallo-B-lactamas"/>
</dbReference>
<dbReference type="InterPro" id="IPR036866">
    <property type="entry name" value="RibonucZ/Hydroxyglut_hydro"/>
</dbReference>
<dbReference type="InterPro" id="IPR051453">
    <property type="entry name" value="MBL_Glyoxalase_II"/>
</dbReference>
<keyword evidence="3 7" id="KW-0378">Hydrolase</keyword>
<dbReference type="Proteomes" id="UP000315037">
    <property type="component" value="Unassembled WGS sequence"/>
</dbReference>
<keyword evidence="2" id="KW-0479">Metal-binding</keyword>
<dbReference type="EMBL" id="SORZ01000002">
    <property type="protein sequence ID" value="TPW34528.1"/>
    <property type="molecule type" value="Genomic_DNA"/>
</dbReference>
<dbReference type="AlphaFoldDB" id="A0A506UMG0"/>
<evidence type="ECO:0000256" key="1">
    <source>
        <dbReference type="ARBA" id="ARBA00001947"/>
    </source>
</evidence>
<dbReference type="PANTHER" id="PTHR46233">
    <property type="entry name" value="HYDROXYACYLGLUTATHIONE HYDROLASE GLOC"/>
    <property type="match status" value="1"/>
</dbReference>
<evidence type="ECO:0000313" key="7">
    <source>
        <dbReference type="EMBL" id="TPW34528.1"/>
    </source>
</evidence>
<evidence type="ECO:0000313" key="8">
    <source>
        <dbReference type="Proteomes" id="UP000315037"/>
    </source>
</evidence>
<protein>
    <submittedName>
        <fullName evidence="7">MBL fold metallo-hydrolase</fullName>
    </submittedName>
</protein>
<gene>
    <name evidence="7" type="ORF">E3202_05695</name>
</gene>
<feature type="compositionally biased region" description="Polar residues" evidence="5">
    <location>
        <begin position="7"/>
        <end position="23"/>
    </location>
</feature>
<feature type="region of interest" description="Disordered" evidence="5">
    <location>
        <begin position="1"/>
        <end position="23"/>
    </location>
</feature>
<dbReference type="GO" id="GO:0046872">
    <property type="term" value="F:metal ion binding"/>
    <property type="evidence" value="ECO:0007669"/>
    <property type="project" value="UniProtKB-KW"/>
</dbReference>
<organism evidence="7 8">
    <name type="scientific">Oecophyllibacter saccharovorans</name>
    <dbReference type="NCBI Taxonomy" id="2558360"/>
    <lineage>
        <taxon>Bacteria</taxon>
        <taxon>Pseudomonadati</taxon>
        <taxon>Pseudomonadota</taxon>
        <taxon>Alphaproteobacteria</taxon>
        <taxon>Acetobacterales</taxon>
        <taxon>Acetobacteraceae</taxon>
        <taxon>Oecophyllibacter</taxon>
    </lineage>
</organism>
<evidence type="ECO:0000259" key="6">
    <source>
        <dbReference type="SMART" id="SM00849"/>
    </source>
</evidence>
<dbReference type="GO" id="GO:0016787">
    <property type="term" value="F:hydrolase activity"/>
    <property type="evidence" value="ECO:0007669"/>
    <property type="project" value="UniProtKB-KW"/>
</dbReference>
<dbReference type="Pfam" id="PF00753">
    <property type="entry name" value="Lactamase_B"/>
    <property type="match status" value="1"/>
</dbReference>
<name>A0A506UMG0_9PROT</name>
<keyword evidence="4" id="KW-0862">Zinc</keyword>
<dbReference type="RefSeq" id="WP_165601097.1">
    <property type="nucleotide sequence ID" value="NZ_SORZ01000002.1"/>
</dbReference>
<reference evidence="7 8" key="1">
    <citation type="submission" date="2019-03" db="EMBL/GenBank/DDBJ databases">
        <title>The complete genome sequence of Neokomagataea sp. Jb2 NBRC113641.</title>
        <authorList>
            <person name="Chua K.-O."/>
            <person name="Chan K.-G."/>
            <person name="See-Too W.-S."/>
        </authorList>
    </citation>
    <scope>NUCLEOTIDE SEQUENCE [LARGE SCALE GENOMIC DNA]</scope>
    <source>
        <strain evidence="7 8">Jb2</strain>
    </source>
</reference>
<comment type="caution">
    <text evidence="7">The sequence shown here is derived from an EMBL/GenBank/DDBJ whole genome shotgun (WGS) entry which is preliminary data.</text>
</comment>
<evidence type="ECO:0000256" key="3">
    <source>
        <dbReference type="ARBA" id="ARBA00022801"/>
    </source>
</evidence>
<dbReference type="Gene3D" id="3.60.15.10">
    <property type="entry name" value="Ribonuclease Z/Hydroxyacylglutathione hydrolase-like"/>
    <property type="match status" value="1"/>
</dbReference>
<evidence type="ECO:0000256" key="4">
    <source>
        <dbReference type="ARBA" id="ARBA00022833"/>
    </source>
</evidence>